<dbReference type="KEGG" id="adl:AURDEDRAFT_188966"/>
<dbReference type="InterPro" id="IPR032675">
    <property type="entry name" value="LRR_dom_sf"/>
</dbReference>
<protein>
    <recommendedName>
        <fullName evidence="3">F-box domain-containing protein</fullName>
    </recommendedName>
</protein>
<gene>
    <name evidence="1" type="ORF">AURDEDRAFT_188966</name>
</gene>
<sequence>MDHEGPTSTWRQRLSFDEEELLRVEEHACLLEKAKAEAELALTAARTHFEALKSQVTDIHERRESLRTSTMRLRAKLAAHSFRRLPPEILQAVFLELAQEDDPSWIPLCMGTHNHSRSKTPFILAAVSRGWRELALENHRLWAYISVPLTSVARATHLVNTLIVRSGEAPIDILLPWGQSTTVQWTGQSSEARILDLIGAHAARWRRFQLHLPKCALNVQTLGVFCCPTPLLEDFTVSCRDVTAEDMARLAFPLFLPFIPRLRYLFSRGCNIFPSTGHASLEQLRSLRLRAAIPCRTLWALLRGLPNLEILSLRVYTPFPDPDYRLDARLEFRRLHKLSLFGDACTTLADNMRRLAFPTVDTIVVNGSHVQTLSELWPKVNQTLVSLNLEHEGVVGPVQLDTLRPLNCLRSLVFRDCVITSEFLESLAEERAGAWALPALNGIWFLSDAKLQPENSVSLMRLLRARSRAHGRTTPGAPSKIGTVTIDTPAISPWIAKQVAFVLKEST</sequence>
<keyword evidence="2" id="KW-1185">Reference proteome</keyword>
<proteinExistence type="predicted"/>
<reference evidence="2" key="1">
    <citation type="journal article" date="2012" name="Science">
        <title>The Paleozoic origin of enzymatic lignin decomposition reconstructed from 31 fungal genomes.</title>
        <authorList>
            <person name="Floudas D."/>
            <person name="Binder M."/>
            <person name="Riley R."/>
            <person name="Barry K."/>
            <person name="Blanchette R.A."/>
            <person name="Henrissat B."/>
            <person name="Martinez A.T."/>
            <person name="Otillar R."/>
            <person name="Spatafora J.W."/>
            <person name="Yadav J.S."/>
            <person name="Aerts A."/>
            <person name="Benoit I."/>
            <person name="Boyd A."/>
            <person name="Carlson A."/>
            <person name="Copeland A."/>
            <person name="Coutinho P.M."/>
            <person name="de Vries R.P."/>
            <person name="Ferreira P."/>
            <person name="Findley K."/>
            <person name="Foster B."/>
            <person name="Gaskell J."/>
            <person name="Glotzer D."/>
            <person name="Gorecki P."/>
            <person name="Heitman J."/>
            <person name="Hesse C."/>
            <person name="Hori C."/>
            <person name="Igarashi K."/>
            <person name="Jurgens J.A."/>
            <person name="Kallen N."/>
            <person name="Kersten P."/>
            <person name="Kohler A."/>
            <person name="Kuees U."/>
            <person name="Kumar T.K.A."/>
            <person name="Kuo A."/>
            <person name="LaButti K."/>
            <person name="Larrondo L.F."/>
            <person name="Lindquist E."/>
            <person name="Ling A."/>
            <person name="Lombard V."/>
            <person name="Lucas S."/>
            <person name="Lundell T."/>
            <person name="Martin R."/>
            <person name="McLaughlin D.J."/>
            <person name="Morgenstern I."/>
            <person name="Morin E."/>
            <person name="Murat C."/>
            <person name="Nagy L.G."/>
            <person name="Nolan M."/>
            <person name="Ohm R.A."/>
            <person name="Patyshakuliyeva A."/>
            <person name="Rokas A."/>
            <person name="Ruiz-Duenas F.J."/>
            <person name="Sabat G."/>
            <person name="Salamov A."/>
            <person name="Samejima M."/>
            <person name="Schmutz J."/>
            <person name="Slot J.C."/>
            <person name="St John F."/>
            <person name="Stenlid J."/>
            <person name="Sun H."/>
            <person name="Sun S."/>
            <person name="Syed K."/>
            <person name="Tsang A."/>
            <person name="Wiebenga A."/>
            <person name="Young D."/>
            <person name="Pisabarro A."/>
            <person name="Eastwood D.C."/>
            <person name="Martin F."/>
            <person name="Cullen D."/>
            <person name="Grigoriev I.V."/>
            <person name="Hibbett D.S."/>
        </authorList>
    </citation>
    <scope>NUCLEOTIDE SEQUENCE [LARGE SCALE GENOMIC DNA]</scope>
    <source>
        <strain evidence="2">TFB10046</strain>
    </source>
</reference>
<accession>J0D6U9</accession>
<name>J0D6U9_AURST</name>
<dbReference type="EMBL" id="JH687933">
    <property type="protein sequence ID" value="EJD34604.1"/>
    <property type="molecule type" value="Genomic_DNA"/>
</dbReference>
<dbReference type="eggNOG" id="ENOG502T2GC">
    <property type="taxonomic scope" value="Eukaryota"/>
</dbReference>
<evidence type="ECO:0000313" key="1">
    <source>
        <dbReference type="EMBL" id="EJD34604.1"/>
    </source>
</evidence>
<evidence type="ECO:0008006" key="3">
    <source>
        <dbReference type="Google" id="ProtNLM"/>
    </source>
</evidence>
<dbReference type="SUPFAM" id="SSF52047">
    <property type="entry name" value="RNI-like"/>
    <property type="match status" value="1"/>
</dbReference>
<organism evidence="1 2">
    <name type="scientific">Auricularia subglabra (strain TFB-10046 / SS5)</name>
    <name type="common">White-rot fungus</name>
    <name type="synonym">Auricularia delicata (strain TFB10046)</name>
    <dbReference type="NCBI Taxonomy" id="717982"/>
    <lineage>
        <taxon>Eukaryota</taxon>
        <taxon>Fungi</taxon>
        <taxon>Dikarya</taxon>
        <taxon>Basidiomycota</taxon>
        <taxon>Agaricomycotina</taxon>
        <taxon>Agaricomycetes</taxon>
        <taxon>Auriculariales</taxon>
        <taxon>Auriculariaceae</taxon>
        <taxon>Auricularia</taxon>
    </lineage>
</organism>
<dbReference type="AlphaFoldDB" id="J0D6U9"/>
<dbReference type="InParanoid" id="J0D6U9"/>
<dbReference type="OrthoDB" id="3365698at2759"/>
<evidence type="ECO:0000313" key="2">
    <source>
        <dbReference type="Proteomes" id="UP000006514"/>
    </source>
</evidence>
<dbReference type="Proteomes" id="UP000006514">
    <property type="component" value="Unassembled WGS sequence"/>
</dbReference>
<dbReference type="Gene3D" id="3.80.10.10">
    <property type="entry name" value="Ribonuclease Inhibitor"/>
    <property type="match status" value="1"/>
</dbReference>